<dbReference type="AlphaFoldDB" id="A0A423VVD7"/>
<dbReference type="InterPro" id="IPR000560">
    <property type="entry name" value="His_Pase_clade-2"/>
</dbReference>
<dbReference type="PANTHER" id="PTHR11567:SF110">
    <property type="entry name" value="2-PHOSPHOXYLOSE PHOSPHATASE 1"/>
    <property type="match status" value="1"/>
</dbReference>
<protein>
    <recommendedName>
        <fullName evidence="2">3-phytase</fullName>
        <ecNumber evidence="2">3.1.3.8</ecNumber>
    </recommendedName>
</protein>
<dbReference type="PANTHER" id="PTHR11567">
    <property type="entry name" value="ACID PHOSPHATASE-RELATED"/>
    <property type="match status" value="1"/>
</dbReference>
<name>A0A423VVD7_9PEZI</name>
<feature type="region of interest" description="Disordered" evidence="4">
    <location>
        <begin position="320"/>
        <end position="346"/>
    </location>
</feature>
<dbReference type="OrthoDB" id="10257284at2759"/>
<dbReference type="EC" id="3.1.3.8" evidence="2"/>
<accession>A0A423VVD7</accession>
<gene>
    <name evidence="5" type="ORF">VPNG_09471</name>
</gene>
<dbReference type="Proteomes" id="UP000285146">
    <property type="component" value="Unassembled WGS sequence"/>
</dbReference>
<dbReference type="GO" id="GO:0016158">
    <property type="term" value="F:inositol hexakisphosphate 3-phosphatase activity"/>
    <property type="evidence" value="ECO:0007669"/>
    <property type="project" value="UniProtKB-EC"/>
</dbReference>
<dbReference type="CDD" id="cd07061">
    <property type="entry name" value="HP_HAP_like"/>
    <property type="match status" value="1"/>
</dbReference>
<comment type="caution">
    <text evidence="5">The sequence shown here is derived from an EMBL/GenBank/DDBJ whole genome shotgun (WGS) entry which is preliminary data.</text>
</comment>
<evidence type="ECO:0000256" key="4">
    <source>
        <dbReference type="SAM" id="MobiDB-lite"/>
    </source>
</evidence>
<dbReference type="Gene3D" id="3.40.50.1240">
    <property type="entry name" value="Phosphoglycerate mutase-like"/>
    <property type="match status" value="1"/>
</dbReference>
<feature type="compositionally biased region" description="Low complexity" evidence="4">
    <location>
        <begin position="333"/>
        <end position="345"/>
    </location>
</feature>
<dbReference type="InterPro" id="IPR033379">
    <property type="entry name" value="Acid_Pase_AS"/>
</dbReference>
<dbReference type="PROSITE" id="PS00616">
    <property type="entry name" value="HIS_ACID_PHOSPHAT_1"/>
    <property type="match status" value="1"/>
</dbReference>
<dbReference type="InterPro" id="IPR050645">
    <property type="entry name" value="Histidine_acid_phosphatase"/>
</dbReference>
<dbReference type="PROSITE" id="PS00018">
    <property type="entry name" value="EF_HAND_1"/>
    <property type="match status" value="1"/>
</dbReference>
<reference evidence="5 6" key="1">
    <citation type="submission" date="2015-09" db="EMBL/GenBank/DDBJ databases">
        <title>Host preference determinants of Valsa canker pathogens revealed by comparative genomics.</title>
        <authorList>
            <person name="Yin Z."/>
            <person name="Huang L."/>
        </authorList>
    </citation>
    <scope>NUCLEOTIDE SEQUENCE [LARGE SCALE GENOMIC DNA]</scope>
    <source>
        <strain evidence="5 6">SXYLt</strain>
    </source>
</reference>
<organism evidence="5 6">
    <name type="scientific">Cytospora leucostoma</name>
    <dbReference type="NCBI Taxonomy" id="1230097"/>
    <lineage>
        <taxon>Eukaryota</taxon>
        <taxon>Fungi</taxon>
        <taxon>Dikarya</taxon>
        <taxon>Ascomycota</taxon>
        <taxon>Pezizomycotina</taxon>
        <taxon>Sordariomycetes</taxon>
        <taxon>Sordariomycetidae</taxon>
        <taxon>Diaporthales</taxon>
        <taxon>Cytosporaceae</taxon>
        <taxon>Cytospora</taxon>
    </lineage>
</organism>
<keyword evidence="6" id="KW-1185">Reference proteome</keyword>
<dbReference type="InParanoid" id="A0A423VVD7"/>
<proteinExistence type="inferred from homology"/>
<keyword evidence="3" id="KW-0378">Hydrolase</keyword>
<dbReference type="InterPro" id="IPR018247">
    <property type="entry name" value="EF_Hand_1_Ca_BS"/>
</dbReference>
<dbReference type="STRING" id="1230097.A0A423VVD7"/>
<evidence type="ECO:0000313" key="5">
    <source>
        <dbReference type="EMBL" id="ROV95026.1"/>
    </source>
</evidence>
<evidence type="ECO:0000256" key="3">
    <source>
        <dbReference type="ARBA" id="ARBA00022801"/>
    </source>
</evidence>
<evidence type="ECO:0000313" key="6">
    <source>
        <dbReference type="Proteomes" id="UP000285146"/>
    </source>
</evidence>
<comment type="similarity">
    <text evidence="1">Belongs to the histidine acid phosphatase family.</text>
</comment>
<sequence length="534" mass="58499">MTTFVPRKAYTEDELRKLYPPGLELVQVQILLRHGERTPVSPRFQNAGLALYWPYCKTVGNMKDAVIDASKNGAVTTLEWKRRIETIGAGDSPRVATGPGGELDNICEPGMLTDVGRFSTSALGDRLRNLYVDRLKFLPETIDSADFIYLRATAVPRALESLQQAFGALYPPESRAAFFQPPTILIRSLEDETLFPNEGYCGRFAILAQSFAVRTAMRWNQTKEMGYLNTTYGKYMPQKTPRVAVDGKPRLSGIMDTVNSTLAHGPATRLPKEFYDPKAIEILERIGTEEWFSGFKESQEYRAVGIGALMGDLTSRMVGHAEQSTADGEYEIQQQQRKSGQQGQGATHPVAIKFGMSGCHDTTLAASLASLGAFNTDRWPPFTSHVAFELFRKPVAATGNAVEAVEEGAAKAQSKVHASAVAAAGAVPETIKSLVPSAAGQAPAGIGRKRTEELTEEEKKKLEGYYVRIRYNDEVVTIPGCKPAGKHLEGDESFCTLATFKSIVDKFVPQDWRKACKVGTDVPSFPAKPEPAGY</sequence>
<dbReference type="Pfam" id="PF00328">
    <property type="entry name" value="His_Phos_2"/>
    <property type="match status" value="1"/>
</dbReference>
<evidence type="ECO:0000256" key="1">
    <source>
        <dbReference type="ARBA" id="ARBA00005375"/>
    </source>
</evidence>
<dbReference type="EMBL" id="LKEB01000073">
    <property type="protein sequence ID" value="ROV95026.1"/>
    <property type="molecule type" value="Genomic_DNA"/>
</dbReference>
<dbReference type="InterPro" id="IPR029033">
    <property type="entry name" value="His_PPase_superfam"/>
</dbReference>
<evidence type="ECO:0000256" key="2">
    <source>
        <dbReference type="ARBA" id="ARBA00012632"/>
    </source>
</evidence>
<dbReference type="SUPFAM" id="SSF53254">
    <property type="entry name" value="Phosphoglycerate mutase-like"/>
    <property type="match status" value="1"/>
</dbReference>